<gene>
    <name evidence="1" type="ORF">MM171B01422_0015</name>
</gene>
<name>A0A6M3MB33_9ZZZZ</name>
<dbReference type="AlphaFoldDB" id="A0A6M3MB33"/>
<protein>
    <submittedName>
        <fullName evidence="1">Uncharacterized protein</fullName>
    </submittedName>
</protein>
<accession>A0A6M3MB33</accession>
<organism evidence="1">
    <name type="scientific">viral metagenome</name>
    <dbReference type="NCBI Taxonomy" id="1070528"/>
    <lineage>
        <taxon>unclassified sequences</taxon>
        <taxon>metagenomes</taxon>
        <taxon>organismal metagenomes</taxon>
    </lineage>
</organism>
<evidence type="ECO:0000313" key="1">
    <source>
        <dbReference type="EMBL" id="QJB02199.1"/>
    </source>
</evidence>
<sequence length="109" mass="12494">MKFDINKVIPQEEAVEFFKENKFKVIATCIRLKASTKAISEEETKEIQKEAMNIVSAELQFGPYRHLCNTCRSIFPECKATPADIMYGWDASKDNICFCNLFESTIEKG</sequence>
<reference evidence="1" key="1">
    <citation type="submission" date="2020-03" db="EMBL/GenBank/DDBJ databases">
        <title>The deep terrestrial virosphere.</title>
        <authorList>
            <person name="Holmfeldt K."/>
            <person name="Nilsson E."/>
            <person name="Simone D."/>
            <person name="Lopez-Fernandez M."/>
            <person name="Wu X."/>
            <person name="de Brujin I."/>
            <person name="Lundin D."/>
            <person name="Andersson A."/>
            <person name="Bertilsson S."/>
            <person name="Dopson M."/>
        </authorList>
    </citation>
    <scope>NUCLEOTIDE SEQUENCE</scope>
    <source>
        <strain evidence="1">MM171B01422</strain>
    </source>
</reference>
<dbReference type="EMBL" id="MT143765">
    <property type="protein sequence ID" value="QJB02199.1"/>
    <property type="molecule type" value="Genomic_DNA"/>
</dbReference>
<proteinExistence type="predicted"/>